<proteinExistence type="inferred from homology"/>
<organism evidence="6 7">
    <name type="scientific">Anaeramoeba flamelloides</name>
    <dbReference type="NCBI Taxonomy" id="1746091"/>
    <lineage>
        <taxon>Eukaryota</taxon>
        <taxon>Metamonada</taxon>
        <taxon>Anaeramoebidae</taxon>
        <taxon>Anaeramoeba</taxon>
    </lineage>
</organism>
<name>A0ABQ8ZA17_9EUKA</name>
<dbReference type="Proteomes" id="UP001150062">
    <property type="component" value="Unassembled WGS sequence"/>
</dbReference>
<dbReference type="InterPro" id="IPR002931">
    <property type="entry name" value="Transglutaminase-like"/>
</dbReference>
<dbReference type="PROSITE" id="PS50053">
    <property type="entry name" value="UBIQUITIN_2"/>
    <property type="match status" value="1"/>
</dbReference>
<protein>
    <submittedName>
        <fullName evidence="6">Peptide-n(4)-(N-acetyl-beta-glucosaminyl)asparagine amidase</fullName>
    </submittedName>
</protein>
<evidence type="ECO:0000256" key="3">
    <source>
        <dbReference type="ARBA" id="ARBA00022833"/>
    </source>
</evidence>
<dbReference type="Gene3D" id="3.10.620.30">
    <property type="match status" value="1"/>
</dbReference>
<dbReference type="InterPro" id="IPR050883">
    <property type="entry name" value="PNGase"/>
</dbReference>
<dbReference type="InterPro" id="IPR038765">
    <property type="entry name" value="Papain-like_cys_pep_sf"/>
</dbReference>
<dbReference type="SUPFAM" id="SSF54001">
    <property type="entry name" value="Cysteine proteinases"/>
    <property type="match status" value="1"/>
</dbReference>
<dbReference type="EMBL" id="JAOAOG010000028">
    <property type="protein sequence ID" value="KAJ6253730.1"/>
    <property type="molecule type" value="Genomic_DNA"/>
</dbReference>
<keyword evidence="2" id="KW-0479">Metal-binding</keyword>
<gene>
    <name evidence="6" type="ORF">M0813_13145</name>
</gene>
<keyword evidence="4" id="KW-0175">Coiled coil</keyword>
<evidence type="ECO:0000259" key="5">
    <source>
        <dbReference type="PROSITE" id="PS50053"/>
    </source>
</evidence>
<dbReference type="SMART" id="SM00213">
    <property type="entry name" value="UBQ"/>
    <property type="match status" value="1"/>
</dbReference>
<comment type="caution">
    <text evidence="6">The sequence shown here is derived from an EMBL/GenBank/DDBJ whole genome shotgun (WGS) entry which is preliminary data.</text>
</comment>
<keyword evidence="3" id="KW-0862">Zinc</keyword>
<dbReference type="InterPro" id="IPR029071">
    <property type="entry name" value="Ubiquitin-like_domsf"/>
</dbReference>
<feature type="domain" description="Ubiquitin-like" evidence="5">
    <location>
        <begin position="1"/>
        <end position="75"/>
    </location>
</feature>
<evidence type="ECO:0000313" key="6">
    <source>
        <dbReference type="EMBL" id="KAJ6253730.1"/>
    </source>
</evidence>
<evidence type="ECO:0000256" key="2">
    <source>
        <dbReference type="ARBA" id="ARBA00022723"/>
    </source>
</evidence>
<comment type="similarity">
    <text evidence="1">Belongs to the transglutaminase-like superfamily. PNGase family.</text>
</comment>
<dbReference type="InterPro" id="IPR000626">
    <property type="entry name" value="Ubiquitin-like_dom"/>
</dbReference>
<evidence type="ECO:0000313" key="7">
    <source>
        <dbReference type="Proteomes" id="UP001150062"/>
    </source>
</evidence>
<dbReference type="Pfam" id="PF01841">
    <property type="entry name" value="Transglut_core"/>
    <property type="match status" value="1"/>
</dbReference>
<feature type="coiled-coil region" evidence="4">
    <location>
        <begin position="379"/>
        <end position="406"/>
    </location>
</feature>
<evidence type="ECO:0000256" key="4">
    <source>
        <dbReference type="SAM" id="Coils"/>
    </source>
</evidence>
<reference evidence="6" key="1">
    <citation type="submission" date="2022-08" db="EMBL/GenBank/DDBJ databases">
        <title>Novel sulfate-reducing endosymbionts in the free-living metamonad Anaeramoeba.</title>
        <authorList>
            <person name="Jerlstrom-Hultqvist J."/>
            <person name="Cepicka I."/>
            <person name="Gallot-Lavallee L."/>
            <person name="Salas-Leiva D."/>
            <person name="Curtis B.A."/>
            <person name="Zahonova K."/>
            <person name="Pipaliya S."/>
            <person name="Dacks J."/>
            <person name="Roger A.J."/>
        </authorList>
    </citation>
    <scope>NUCLEOTIDE SEQUENCE</scope>
    <source>
        <strain evidence="6">Schooner1</strain>
    </source>
</reference>
<sequence>MNIKILFENEEYSVDLSDLETVEDLKAIIFSLTFLEPSSQNLVVMGKILQDEEKINSLHLIQNQRVLLVDNEKNKKNNREQKIELVTTNTISNQNQNKREQQMNNNKTTIKTKTNTQNNTETQKSLINKEIGIVENQNPQEQKRMLSRITSYLEHVRQYESQTLQNKILTILPLEELLIGGEEQNEEETPPEYSQAKRIMGWFKKKFFKWTKSPECNFCSGATKLVGYGQPTFDERKYGAGKVECYCCSLCNQITRFPRYNSVEKLVDTKCGRCGEWANTFCGIMRAMGYDTRYILDMTDHVWVEVWIESLNRWIHFDCCENISDRPFTYEQGWKKKLTYVFAFSTEEVVDVTARYTKNIELVIKRRTEKHKISEPWLQKQLQLINNKLQNTLTQERRKIVKQRQTEELKQLNFQYKNRNNFFEEQRPRISGFEN</sequence>
<dbReference type="CDD" id="cd17039">
    <property type="entry name" value="Ubl_ubiquitin_like"/>
    <property type="match status" value="1"/>
</dbReference>
<keyword evidence="7" id="KW-1185">Reference proteome</keyword>
<dbReference type="PANTHER" id="PTHR12143">
    <property type="entry name" value="PEPTIDE N-GLYCANASE PNGASE -RELATED"/>
    <property type="match status" value="1"/>
</dbReference>
<dbReference type="SMART" id="SM00460">
    <property type="entry name" value="TGc"/>
    <property type="match status" value="1"/>
</dbReference>
<dbReference type="Gene3D" id="2.20.25.10">
    <property type="match status" value="1"/>
</dbReference>
<accession>A0ABQ8ZA17</accession>
<dbReference type="Pfam" id="PF00240">
    <property type="entry name" value="ubiquitin"/>
    <property type="match status" value="1"/>
</dbReference>
<evidence type="ECO:0000256" key="1">
    <source>
        <dbReference type="ARBA" id="ARBA00009390"/>
    </source>
</evidence>
<dbReference type="SUPFAM" id="SSF54236">
    <property type="entry name" value="Ubiquitin-like"/>
    <property type="match status" value="1"/>
</dbReference>
<dbReference type="Gene3D" id="3.10.20.90">
    <property type="entry name" value="Phosphatidylinositol 3-kinase Catalytic Subunit, Chain A, domain 1"/>
    <property type="match status" value="1"/>
</dbReference>
<dbReference type="PANTHER" id="PTHR12143:SF19">
    <property type="entry name" value="PEPTIDE-N(4)-(N-ACETYL-BETA-GLUCOSAMINYL)ASPARAGINE AMIDASE"/>
    <property type="match status" value="1"/>
</dbReference>